<evidence type="ECO:0000259" key="1">
    <source>
        <dbReference type="PROSITE" id="PS51011"/>
    </source>
</evidence>
<dbReference type="GO" id="GO:0003677">
    <property type="term" value="F:DNA binding"/>
    <property type="evidence" value="ECO:0007669"/>
    <property type="project" value="InterPro"/>
</dbReference>
<feature type="domain" description="ARID" evidence="1">
    <location>
        <begin position="64"/>
        <end position="160"/>
    </location>
</feature>
<dbReference type="PROSITE" id="PS51011">
    <property type="entry name" value="ARID"/>
    <property type="match status" value="1"/>
</dbReference>
<comment type="caution">
    <text evidence="2">The sequence shown here is derived from an EMBL/GenBank/DDBJ whole genome shotgun (WGS) entry which is preliminary data.</text>
</comment>
<evidence type="ECO:0000313" key="2">
    <source>
        <dbReference type="EMBL" id="KAF5783103.1"/>
    </source>
</evidence>
<dbReference type="AlphaFoldDB" id="A0A9K3HRC5"/>
<evidence type="ECO:0000313" key="3">
    <source>
        <dbReference type="Proteomes" id="UP000215914"/>
    </source>
</evidence>
<protein>
    <submittedName>
        <fullName evidence="2">Transcription factor &amp; chromatin remodeling ARID family</fullName>
    </submittedName>
</protein>
<dbReference type="Proteomes" id="UP000215914">
    <property type="component" value="Unassembled WGS sequence"/>
</dbReference>
<dbReference type="Pfam" id="PF01388">
    <property type="entry name" value="ARID"/>
    <property type="match status" value="1"/>
</dbReference>
<dbReference type="InterPro" id="IPR001606">
    <property type="entry name" value="ARID_dom"/>
</dbReference>
<name>A0A9K3HRC5_HELAN</name>
<reference evidence="2" key="2">
    <citation type="submission" date="2020-06" db="EMBL/GenBank/DDBJ databases">
        <title>Helianthus annuus Genome sequencing and assembly Release 2.</title>
        <authorList>
            <person name="Gouzy J."/>
            <person name="Langlade N."/>
            <person name="Munos S."/>
        </authorList>
    </citation>
    <scope>NUCLEOTIDE SEQUENCE</scope>
    <source>
        <tissue evidence="2">Leaves</tissue>
    </source>
</reference>
<dbReference type="InterPro" id="IPR036431">
    <property type="entry name" value="ARID_dom_sf"/>
</dbReference>
<dbReference type="SUPFAM" id="SSF46774">
    <property type="entry name" value="ARID-like"/>
    <property type="match status" value="1"/>
</dbReference>
<accession>A0A9K3HRC5</accession>
<dbReference type="Gramene" id="mRNA:HanXRQr2_Chr11g0504021">
    <property type="protein sequence ID" value="CDS:HanXRQr2_Chr11g0504021.1"/>
    <property type="gene ID" value="HanXRQr2_Chr11g0504021"/>
</dbReference>
<proteinExistence type="predicted"/>
<dbReference type="PANTHER" id="PTHR46410">
    <property type="entry name" value="AT-RICH INTERACTIVE DOMAIN-CONTAINING PROTEIN 2"/>
    <property type="match status" value="1"/>
</dbReference>
<gene>
    <name evidence="2" type="ORF">HanXRQr2_Chr11g0504021</name>
</gene>
<reference evidence="2" key="1">
    <citation type="journal article" date="2017" name="Nature">
        <title>The sunflower genome provides insights into oil metabolism, flowering and Asterid evolution.</title>
        <authorList>
            <person name="Badouin H."/>
            <person name="Gouzy J."/>
            <person name="Grassa C.J."/>
            <person name="Murat F."/>
            <person name="Staton S.E."/>
            <person name="Cottret L."/>
            <person name="Lelandais-Briere C."/>
            <person name="Owens G.L."/>
            <person name="Carrere S."/>
            <person name="Mayjonade B."/>
            <person name="Legrand L."/>
            <person name="Gill N."/>
            <person name="Kane N.C."/>
            <person name="Bowers J.E."/>
            <person name="Hubner S."/>
            <person name="Bellec A."/>
            <person name="Berard A."/>
            <person name="Berges H."/>
            <person name="Blanchet N."/>
            <person name="Boniface M.C."/>
            <person name="Brunel D."/>
            <person name="Catrice O."/>
            <person name="Chaidir N."/>
            <person name="Claudel C."/>
            <person name="Donnadieu C."/>
            <person name="Faraut T."/>
            <person name="Fievet G."/>
            <person name="Helmstetter N."/>
            <person name="King M."/>
            <person name="Knapp S.J."/>
            <person name="Lai Z."/>
            <person name="Le Paslier M.C."/>
            <person name="Lippi Y."/>
            <person name="Lorenzon L."/>
            <person name="Mandel J.R."/>
            <person name="Marage G."/>
            <person name="Marchand G."/>
            <person name="Marquand E."/>
            <person name="Bret-Mestries E."/>
            <person name="Morien E."/>
            <person name="Nambeesan S."/>
            <person name="Nguyen T."/>
            <person name="Pegot-Espagnet P."/>
            <person name="Pouilly N."/>
            <person name="Raftis F."/>
            <person name="Sallet E."/>
            <person name="Schiex T."/>
            <person name="Thomas J."/>
            <person name="Vandecasteele C."/>
            <person name="Vares D."/>
            <person name="Vear F."/>
            <person name="Vautrin S."/>
            <person name="Crespi M."/>
            <person name="Mangin B."/>
            <person name="Burke J.M."/>
            <person name="Salse J."/>
            <person name="Munos S."/>
            <person name="Vincourt P."/>
            <person name="Rieseberg L.H."/>
            <person name="Langlade N.B."/>
        </authorList>
    </citation>
    <scope>NUCLEOTIDE SEQUENCE</scope>
    <source>
        <tissue evidence="2">Leaves</tissue>
    </source>
</reference>
<organism evidence="2 3">
    <name type="scientific">Helianthus annuus</name>
    <name type="common">Common sunflower</name>
    <dbReference type="NCBI Taxonomy" id="4232"/>
    <lineage>
        <taxon>Eukaryota</taxon>
        <taxon>Viridiplantae</taxon>
        <taxon>Streptophyta</taxon>
        <taxon>Embryophyta</taxon>
        <taxon>Tracheophyta</taxon>
        <taxon>Spermatophyta</taxon>
        <taxon>Magnoliopsida</taxon>
        <taxon>eudicotyledons</taxon>
        <taxon>Gunneridae</taxon>
        <taxon>Pentapetalae</taxon>
        <taxon>asterids</taxon>
        <taxon>campanulids</taxon>
        <taxon>Asterales</taxon>
        <taxon>Asteraceae</taxon>
        <taxon>Asteroideae</taxon>
        <taxon>Heliantheae alliance</taxon>
        <taxon>Heliantheae</taxon>
        <taxon>Helianthus</taxon>
    </lineage>
</organism>
<dbReference type="Gene3D" id="1.10.150.60">
    <property type="entry name" value="ARID DNA-binding domain"/>
    <property type="match status" value="1"/>
</dbReference>
<dbReference type="PANTHER" id="PTHR46410:SF26">
    <property type="entry name" value="BULB-TYPE LECTIN DOMAIN-CONTAINING PROTEIN-RELATED"/>
    <property type="match status" value="1"/>
</dbReference>
<keyword evidence="3" id="KW-1185">Reference proteome</keyword>
<dbReference type="EMBL" id="MNCJ02000326">
    <property type="protein sequence ID" value="KAF5783103.1"/>
    <property type="molecule type" value="Genomic_DNA"/>
</dbReference>
<sequence length="245" mass="29147">MNLNDVNEKYKEGYLNSYFEDLNVSSHETDWSVMIIRAMEFKDFNDCKALLEMMEDGKFVFQYKHELERKLEEMLQWFITVKLGITTRPIPPQMVDNKKIDLLGMYMIVERDGGYRSVTDDNLWPVIAKDMGYEYQDREYMRIIYAMYLDVLVYNYRFKDIQEKAHDKEMMNEGEPSSKGCHERSVSAEAVKEVAAIDHYALYADNDWEGAWKMHKRRRKFDFKEARKAVDEANKSVLMFAAKHN</sequence>